<dbReference type="AlphaFoldDB" id="U9U0F6"/>
<dbReference type="EMBL" id="KI284182">
    <property type="protein sequence ID" value="ESA13152.1"/>
    <property type="molecule type" value="Genomic_DNA"/>
</dbReference>
<proteinExistence type="predicted"/>
<evidence type="ECO:0000313" key="1">
    <source>
        <dbReference type="EMBL" id="ESA13152.1"/>
    </source>
</evidence>
<reference evidence="1" key="1">
    <citation type="submission" date="2013-07" db="EMBL/GenBank/DDBJ databases">
        <title>The genome of an arbuscular mycorrhizal fungus provides insights into the evolution of the oldest plant symbiosis.</title>
        <authorList>
            <consortium name="DOE Joint Genome Institute"/>
            <person name="Tisserant E."/>
            <person name="Malbreil M."/>
            <person name="Kuo A."/>
            <person name="Kohler A."/>
            <person name="Symeonidi A."/>
            <person name="Balestrini R."/>
            <person name="Charron P."/>
            <person name="Duensing N."/>
            <person name="Frei-dit-Frey N."/>
            <person name="Gianinazzi-Pearson V."/>
            <person name="Gilbert B."/>
            <person name="Handa Y."/>
            <person name="Hijri M."/>
            <person name="Kaul R."/>
            <person name="Kawaguchi M."/>
            <person name="Krajinski F."/>
            <person name="Lammers P."/>
            <person name="Lapierre D."/>
            <person name="Masclaux F.G."/>
            <person name="Murat C."/>
            <person name="Morin E."/>
            <person name="Ndikumana S."/>
            <person name="Pagni M."/>
            <person name="Petitpierre D."/>
            <person name="Requena N."/>
            <person name="Rosikiewicz P."/>
            <person name="Riley R."/>
            <person name="Saito K."/>
            <person name="San Clemente H."/>
            <person name="Shapiro H."/>
            <person name="van Tuinen D."/>
            <person name="Becard G."/>
            <person name="Bonfante P."/>
            <person name="Paszkowski U."/>
            <person name="Shachar-Hill Y."/>
            <person name="Young J.P."/>
            <person name="Sanders I.R."/>
            <person name="Henrissat B."/>
            <person name="Rensing S.A."/>
            <person name="Grigoriev I.V."/>
            <person name="Corradi N."/>
            <person name="Roux C."/>
            <person name="Martin F."/>
        </authorList>
    </citation>
    <scope>NUCLEOTIDE SEQUENCE</scope>
    <source>
        <strain evidence="1">DAOM 197198</strain>
    </source>
</reference>
<accession>U9U0F6</accession>
<dbReference type="HOGENOM" id="CLU_2623226_0_0_1"/>
<organism evidence="1">
    <name type="scientific">Rhizophagus irregularis (strain DAOM 181602 / DAOM 197198 / MUCL 43194)</name>
    <name type="common">Arbuscular mycorrhizal fungus</name>
    <name type="synonym">Glomus intraradices</name>
    <dbReference type="NCBI Taxonomy" id="747089"/>
    <lineage>
        <taxon>Eukaryota</taxon>
        <taxon>Fungi</taxon>
        <taxon>Fungi incertae sedis</taxon>
        <taxon>Mucoromycota</taxon>
        <taxon>Glomeromycotina</taxon>
        <taxon>Glomeromycetes</taxon>
        <taxon>Glomerales</taxon>
        <taxon>Glomeraceae</taxon>
        <taxon>Rhizophagus</taxon>
    </lineage>
</organism>
<name>U9U0F6_RHIID</name>
<sequence>MSPETIVFPKPVLFELYEEDEVKLPPPSKCRDSPISSDEEEEDNEEALHSNGYYISVTTMTVVDKNVKNIKLLDDREF</sequence>
<protein>
    <submittedName>
        <fullName evidence="1">Uncharacterized protein</fullName>
    </submittedName>
</protein>
<dbReference type="VEuPathDB" id="FungiDB:RhiirFUN_005140"/>
<gene>
    <name evidence="1" type="ORF">GLOINDRAFT_26344</name>
</gene>